<sequence length="154" mass="18081">MIKIRNYETRDAAITWAIKFNTIRNINIRDYTVAQTKAWAPDNYDMKLWQKRVSDMNPFIAELNGKVVGFADLQNNGYIDHFFCHSEYQGIGVGRALMEHIFAIGSLERISRFYSEVSLTARTFYEHLGFKVVEEKHFEVQDEKLTNFVMEKIN</sequence>
<dbReference type="Proteomes" id="UP000245506">
    <property type="component" value="Unassembled WGS sequence"/>
</dbReference>
<dbReference type="OrthoDB" id="179763at2"/>
<keyword evidence="3" id="KW-1185">Reference proteome</keyword>
<comment type="caution">
    <text evidence="2">The sequence shown here is derived from an EMBL/GenBank/DDBJ whole genome shotgun (WGS) entry which is preliminary data.</text>
</comment>
<dbReference type="RefSeq" id="WP_109822501.1">
    <property type="nucleotide sequence ID" value="NZ_QGKL01000019.1"/>
</dbReference>
<gene>
    <name evidence="2" type="ORF">DKT75_05905</name>
</gene>
<dbReference type="AlphaFoldDB" id="A0A317CGG4"/>
<organism evidence="2 3">
    <name type="scientific">Leucothrix arctica</name>
    <dbReference type="NCBI Taxonomy" id="1481894"/>
    <lineage>
        <taxon>Bacteria</taxon>
        <taxon>Pseudomonadati</taxon>
        <taxon>Pseudomonadota</taxon>
        <taxon>Gammaproteobacteria</taxon>
        <taxon>Thiotrichales</taxon>
        <taxon>Thiotrichaceae</taxon>
        <taxon>Leucothrix</taxon>
    </lineage>
</organism>
<protein>
    <submittedName>
        <fullName evidence="2">GNAT family N-acetyltransferase</fullName>
    </submittedName>
</protein>
<dbReference type="CDD" id="cd04301">
    <property type="entry name" value="NAT_SF"/>
    <property type="match status" value="1"/>
</dbReference>
<reference evidence="2 3" key="1">
    <citation type="submission" date="2018-05" db="EMBL/GenBank/DDBJ databases">
        <title>Leucothrix arctica sp. nov., isolated from Arctic seawater.</title>
        <authorList>
            <person name="Choi A."/>
            <person name="Baek K."/>
        </authorList>
    </citation>
    <scope>NUCLEOTIDE SEQUENCE [LARGE SCALE GENOMIC DNA]</scope>
    <source>
        <strain evidence="2 3">IMCC9719</strain>
    </source>
</reference>
<evidence type="ECO:0000313" key="2">
    <source>
        <dbReference type="EMBL" id="PWQ97459.1"/>
    </source>
</evidence>
<dbReference type="InterPro" id="IPR052564">
    <property type="entry name" value="N-acetyltrans/Recomb-assoc"/>
</dbReference>
<dbReference type="GO" id="GO:0016747">
    <property type="term" value="F:acyltransferase activity, transferring groups other than amino-acyl groups"/>
    <property type="evidence" value="ECO:0007669"/>
    <property type="project" value="InterPro"/>
</dbReference>
<name>A0A317CGG4_9GAMM</name>
<keyword evidence="2" id="KW-0808">Transferase</keyword>
<dbReference type="PANTHER" id="PTHR43451:SF1">
    <property type="entry name" value="ACETYLTRANSFERASE"/>
    <property type="match status" value="1"/>
</dbReference>
<feature type="domain" description="N-acetyltransferase" evidence="1">
    <location>
        <begin position="26"/>
        <end position="154"/>
    </location>
</feature>
<dbReference type="PROSITE" id="PS51186">
    <property type="entry name" value="GNAT"/>
    <property type="match status" value="1"/>
</dbReference>
<dbReference type="EMBL" id="QGKL01000019">
    <property type="protein sequence ID" value="PWQ97459.1"/>
    <property type="molecule type" value="Genomic_DNA"/>
</dbReference>
<proteinExistence type="predicted"/>
<dbReference type="Gene3D" id="3.40.630.30">
    <property type="match status" value="1"/>
</dbReference>
<dbReference type="SUPFAM" id="SSF55729">
    <property type="entry name" value="Acyl-CoA N-acyltransferases (Nat)"/>
    <property type="match status" value="1"/>
</dbReference>
<dbReference type="InterPro" id="IPR016181">
    <property type="entry name" value="Acyl_CoA_acyltransferase"/>
</dbReference>
<dbReference type="PANTHER" id="PTHR43451">
    <property type="entry name" value="ACETYLTRANSFERASE (GNAT) FAMILY PROTEIN"/>
    <property type="match status" value="1"/>
</dbReference>
<accession>A0A317CGG4</accession>
<evidence type="ECO:0000313" key="3">
    <source>
        <dbReference type="Proteomes" id="UP000245506"/>
    </source>
</evidence>
<dbReference type="Pfam" id="PF13673">
    <property type="entry name" value="Acetyltransf_10"/>
    <property type="match status" value="1"/>
</dbReference>
<evidence type="ECO:0000259" key="1">
    <source>
        <dbReference type="PROSITE" id="PS51186"/>
    </source>
</evidence>
<dbReference type="InterPro" id="IPR000182">
    <property type="entry name" value="GNAT_dom"/>
</dbReference>